<feature type="compositionally biased region" description="Low complexity" evidence="2">
    <location>
        <begin position="251"/>
        <end position="269"/>
    </location>
</feature>
<organism evidence="5 6">
    <name type="scientific">Coffea arabica</name>
    <name type="common">Arabian coffee</name>
    <dbReference type="NCBI Taxonomy" id="13443"/>
    <lineage>
        <taxon>Eukaryota</taxon>
        <taxon>Viridiplantae</taxon>
        <taxon>Streptophyta</taxon>
        <taxon>Embryophyta</taxon>
        <taxon>Tracheophyta</taxon>
        <taxon>Spermatophyta</taxon>
        <taxon>Magnoliopsida</taxon>
        <taxon>eudicotyledons</taxon>
        <taxon>Gunneridae</taxon>
        <taxon>Pentapetalae</taxon>
        <taxon>asterids</taxon>
        <taxon>lamiids</taxon>
        <taxon>Gentianales</taxon>
        <taxon>Rubiaceae</taxon>
        <taxon>Ixoroideae</taxon>
        <taxon>Gardenieae complex</taxon>
        <taxon>Bertiereae - Coffeeae clade</taxon>
        <taxon>Coffeeae</taxon>
        <taxon>Coffea</taxon>
    </lineage>
</organism>
<feature type="compositionally biased region" description="Acidic residues" evidence="2">
    <location>
        <begin position="232"/>
        <end position="241"/>
    </location>
</feature>
<evidence type="ECO:0000256" key="2">
    <source>
        <dbReference type="SAM" id="MobiDB-lite"/>
    </source>
</evidence>
<dbReference type="InterPro" id="IPR036397">
    <property type="entry name" value="RNaseH_sf"/>
</dbReference>
<dbReference type="PROSITE" id="PS50879">
    <property type="entry name" value="RNASE_H_1"/>
    <property type="match status" value="1"/>
</dbReference>
<evidence type="ECO:0000313" key="5">
    <source>
        <dbReference type="Proteomes" id="UP001652660"/>
    </source>
</evidence>
<dbReference type="PROSITE" id="PS50994">
    <property type="entry name" value="INTEGRASE"/>
    <property type="match status" value="1"/>
</dbReference>
<feature type="compositionally biased region" description="Basic and acidic residues" evidence="2">
    <location>
        <begin position="275"/>
        <end position="284"/>
    </location>
</feature>
<dbReference type="InterPro" id="IPR012337">
    <property type="entry name" value="RNaseH-like_sf"/>
</dbReference>
<evidence type="ECO:0000256" key="1">
    <source>
        <dbReference type="SAM" id="Coils"/>
    </source>
</evidence>
<dbReference type="CDD" id="cd09279">
    <property type="entry name" value="RNase_HI_like"/>
    <property type="match status" value="1"/>
</dbReference>
<proteinExistence type="predicted"/>
<accession>A0ABM4VQW7</accession>
<dbReference type="InterPro" id="IPR041577">
    <property type="entry name" value="RT_RNaseH_2"/>
</dbReference>
<keyword evidence="5" id="KW-1185">Reference proteome</keyword>
<dbReference type="InterPro" id="IPR041588">
    <property type="entry name" value="Integrase_H2C2"/>
</dbReference>
<evidence type="ECO:0000313" key="6">
    <source>
        <dbReference type="RefSeq" id="XP_071921925.1"/>
    </source>
</evidence>
<reference evidence="6" key="1">
    <citation type="submission" date="2025-08" db="UniProtKB">
        <authorList>
            <consortium name="RefSeq"/>
        </authorList>
    </citation>
    <scope>IDENTIFICATION</scope>
    <source>
        <tissue evidence="6">Leaves</tissue>
    </source>
</reference>
<dbReference type="SUPFAM" id="SSF56672">
    <property type="entry name" value="DNA/RNA polymerases"/>
    <property type="match status" value="1"/>
</dbReference>
<dbReference type="Gene3D" id="3.30.420.10">
    <property type="entry name" value="Ribonuclease H-like superfamily/Ribonuclease H"/>
    <property type="match status" value="2"/>
</dbReference>
<keyword evidence="1" id="KW-0175">Coiled coil</keyword>
<evidence type="ECO:0000259" key="4">
    <source>
        <dbReference type="PROSITE" id="PS50994"/>
    </source>
</evidence>
<dbReference type="RefSeq" id="XP_071921925.1">
    <property type="nucleotide sequence ID" value="XM_072065824.1"/>
</dbReference>
<feature type="coiled-coil region" evidence="1">
    <location>
        <begin position="770"/>
        <end position="797"/>
    </location>
</feature>
<dbReference type="GeneID" id="140014719"/>
<dbReference type="Gene3D" id="1.10.340.70">
    <property type="match status" value="1"/>
</dbReference>
<dbReference type="PANTHER" id="PTHR48475:SF2">
    <property type="entry name" value="RIBONUCLEASE H"/>
    <property type="match status" value="1"/>
</dbReference>
<feature type="domain" description="Integrase catalytic" evidence="4">
    <location>
        <begin position="588"/>
        <end position="747"/>
    </location>
</feature>
<dbReference type="InterPro" id="IPR001584">
    <property type="entry name" value="Integrase_cat-core"/>
</dbReference>
<dbReference type="InterPro" id="IPR002156">
    <property type="entry name" value="RNaseH_domain"/>
</dbReference>
<dbReference type="PANTHER" id="PTHR48475">
    <property type="entry name" value="RIBONUCLEASE H"/>
    <property type="match status" value="1"/>
</dbReference>
<dbReference type="InterPro" id="IPR043502">
    <property type="entry name" value="DNA/RNA_pol_sf"/>
</dbReference>
<evidence type="ECO:0000259" key="3">
    <source>
        <dbReference type="PROSITE" id="PS50879"/>
    </source>
</evidence>
<dbReference type="SUPFAM" id="SSF53098">
    <property type="entry name" value="Ribonuclease H-like"/>
    <property type="match status" value="2"/>
</dbReference>
<gene>
    <name evidence="6" type="primary">LOC140014719</name>
</gene>
<name>A0ABM4VQW7_COFAR</name>
<dbReference type="Proteomes" id="UP001652660">
    <property type="component" value="Chromosome 9e"/>
</dbReference>
<dbReference type="Gene3D" id="3.30.70.270">
    <property type="match status" value="1"/>
</dbReference>
<dbReference type="InterPro" id="IPR043128">
    <property type="entry name" value="Rev_trsase/Diguanyl_cyclase"/>
</dbReference>
<dbReference type="Pfam" id="PF17921">
    <property type="entry name" value="Integrase_H2C2"/>
    <property type="match status" value="1"/>
</dbReference>
<dbReference type="Pfam" id="PF13456">
    <property type="entry name" value="RVT_3"/>
    <property type="match status" value="1"/>
</dbReference>
<sequence>MTALNRFLSKSAVRGSPFFKALRRGPQFEWTSECQKAFDELKTHIARLPALTSPAQGETLFIYLAVGEEAVSAVLVWEEDKVQKPVYYVSRALQGAEPRYAAIERYVLALVHAARKQILSKPDASGRMVKWAVELSEYDLDYQPRTAIKAQALADFIADGVSCEQPGVQAKPTGDTAKAELAREAAEVAQAVKAFKAESTGDTGKAESAEEAAEVAQAVRTSGAAPTRDTAEAEQVEEADEVPQATRASEAELAGDAAEAELVVEAAEATQATKSARDEQRGDPARAGQARGVVELVSEKTGQTAPTWTLFVDGSSSKEGCGAGLLLTSPMGEELAYALRFDFRVSNNESEYEALIAGMIIARKLGAEAIKVHSDSQLIVNQVLGNYEVKEEPLRRYVTKVHELKAQFKLFELEQVPRSRNKRADALSKLASTSMGALNKEVLVEVVRNRAYEQFDAAVIQAVGSWMDPIVRYLTSGELPSSKVEARKILLKSRGYVLTDGVLYRRSYLQPWLKCVTSAEGDYILRELHEGLCGNHVGPRVLAKKGMLSGYYWPTIFRDSTELVARCRSCQLHAPVNHAPTQEMIPLQSPWPFYQWGVDLLGPFPRAPGGYQHVIVAVDYFTKWIEVEPLSTISGRSVQKFLWRNIVCRFGIPRVLISDNGRQFADSSLQGWCAELGIRQHFTSVGHSQANGQVENVNRTILHGLRTRIESAQTGWINELPTILWAYRTTPRTATEETPFALTYGAEAVIPAEIGVPSGRVQNFIVQDHEDELRLNLDLLEQRREEAAIRMAKYKGQVAQHYNARVRHLYFKPGDLVLRKNSVSRARGTSKLDPNWEGPYVVKETDRAGYCKLAHLSGEEVPRTRHNSNLRIFR</sequence>
<feature type="domain" description="RNase H type-1" evidence="3">
    <location>
        <begin position="304"/>
        <end position="433"/>
    </location>
</feature>
<dbReference type="Pfam" id="PF17919">
    <property type="entry name" value="RT_RNaseH_2"/>
    <property type="match status" value="1"/>
</dbReference>
<protein>
    <submittedName>
        <fullName evidence="6">Uncharacterized protein</fullName>
    </submittedName>
</protein>
<dbReference type="Pfam" id="PF00665">
    <property type="entry name" value="rve"/>
    <property type="match status" value="1"/>
</dbReference>
<feature type="region of interest" description="Disordered" evidence="2">
    <location>
        <begin position="217"/>
        <end position="290"/>
    </location>
</feature>